<proteinExistence type="predicted"/>
<keyword evidence="2" id="KW-1185">Reference proteome</keyword>
<organism evidence="1 2">
    <name type="scientific">Flavobacterium phragmitis</name>
    <dbReference type="NCBI Taxonomy" id="739143"/>
    <lineage>
        <taxon>Bacteria</taxon>
        <taxon>Pseudomonadati</taxon>
        <taxon>Bacteroidota</taxon>
        <taxon>Flavobacteriia</taxon>
        <taxon>Flavobacteriales</taxon>
        <taxon>Flavobacteriaceae</taxon>
        <taxon>Flavobacterium</taxon>
    </lineage>
</organism>
<dbReference type="Pfam" id="PF09234">
    <property type="entry name" value="DUF1963"/>
    <property type="match status" value="1"/>
</dbReference>
<evidence type="ECO:0000313" key="2">
    <source>
        <dbReference type="Proteomes" id="UP000199672"/>
    </source>
</evidence>
<dbReference type="SUPFAM" id="SSF103032">
    <property type="entry name" value="Hypothetical protein YwqG"/>
    <property type="match status" value="1"/>
</dbReference>
<dbReference type="STRING" id="739143.SAMN05216297_10973"/>
<dbReference type="EMBL" id="FOMH01000009">
    <property type="protein sequence ID" value="SFD55394.1"/>
    <property type="molecule type" value="Genomic_DNA"/>
</dbReference>
<protein>
    <submittedName>
        <fullName evidence="1">Uncharacterized protein YwqG</fullName>
    </submittedName>
</protein>
<name>A0A1I1T9T5_9FLAO</name>
<dbReference type="OrthoDB" id="1414356at2"/>
<dbReference type="PANTHER" id="PTHR36436:SF6">
    <property type="entry name" value="SLL5081 PROTEIN"/>
    <property type="match status" value="1"/>
</dbReference>
<accession>A0A1I1T9T5</accession>
<dbReference type="RefSeq" id="WP_091495558.1">
    <property type="nucleotide sequence ID" value="NZ_FOMH01000009.1"/>
</dbReference>
<reference evidence="2" key="1">
    <citation type="submission" date="2016-10" db="EMBL/GenBank/DDBJ databases">
        <authorList>
            <person name="Varghese N."/>
            <person name="Submissions S."/>
        </authorList>
    </citation>
    <scope>NUCLEOTIDE SEQUENCE [LARGE SCALE GENOMIC DNA]</scope>
    <source>
        <strain evidence="2">CGMCC 1.10370</strain>
    </source>
</reference>
<dbReference type="AlphaFoldDB" id="A0A1I1T9T5"/>
<gene>
    <name evidence="1" type="ORF">SAMN05216297_10973</name>
</gene>
<dbReference type="InterPro" id="IPR035948">
    <property type="entry name" value="YwqG-like_sf"/>
</dbReference>
<dbReference type="Gene3D" id="2.30.320.10">
    <property type="entry name" value="YwqG-like"/>
    <property type="match status" value="1"/>
</dbReference>
<evidence type="ECO:0000313" key="1">
    <source>
        <dbReference type="EMBL" id="SFD55394.1"/>
    </source>
</evidence>
<dbReference type="PANTHER" id="PTHR36436">
    <property type="entry name" value="SLL5081 PROTEIN"/>
    <property type="match status" value="1"/>
</dbReference>
<dbReference type="Proteomes" id="UP000199672">
    <property type="component" value="Unassembled WGS sequence"/>
</dbReference>
<sequence length="240" mass="27289">MKNETFDIIELRPATKHYYGDSVEVAAILLEDGLLVKASTIDIPLGHSRYGGPIADLPKGFPYPDDLRFAGQLDLKQIAPHDKSGLLPKTGHLFFFADIIEDKGLVAYADIDNSELERVVKDHDDNFFEGVLIKEAFANKEKLSSRYRQPEDEDEEEYTNEEGVLWDYFAGSETSKIFGIFTHCQWQEEQILEVVNSDKIVLFQIGENGFNDEGVFSVLIDKNDLKSLNFNNCEFHWGQS</sequence>
<dbReference type="InterPro" id="IPR015315">
    <property type="entry name" value="DUF1963"/>
</dbReference>